<dbReference type="RefSeq" id="WP_064677974.1">
    <property type="nucleotide sequence ID" value="NZ_CP014870.1"/>
</dbReference>
<dbReference type="KEGG" id="psil:PMA3_15425"/>
<reference evidence="1 2" key="1">
    <citation type="journal article" date="2018" name="Syst. Appl. Microbiol.">
        <title>Pseudomonas silesiensis sp. nov. strain A3T isolated from a biological pesticide sewage treatment plant and analysis of the complete genome sequence.</title>
        <authorList>
            <person name="Kaminski M.A."/>
            <person name="Furmanczyk E.M."/>
            <person name="Sobczak A."/>
            <person name="Dziembowski A."/>
            <person name="Lipinski L."/>
        </authorList>
    </citation>
    <scope>NUCLEOTIDE SEQUENCE [LARGE SCALE GENOMIC DNA]</scope>
    <source>
        <strain evidence="1 2">A3</strain>
    </source>
</reference>
<protein>
    <submittedName>
        <fullName evidence="1">Uncharacterized protein</fullName>
    </submittedName>
</protein>
<gene>
    <name evidence="1" type="ORF">PMA3_15425</name>
</gene>
<proteinExistence type="predicted"/>
<evidence type="ECO:0000313" key="1">
    <source>
        <dbReference type="EMBL" id="ANJ56460.1"/>
    </source>
</evidence>
<dbReference type="OrthoDB" id="6756152at2"/>
<evidence type="ECO:0000313" key="2">
    <source>
        <dbReference type="Proteomes" id="UP000078354"/>
    </source>
</evidence>
<name>A0A191YUB1_9PSED</name>
<organism evidence="1 2">
    <name type="scientific">Pseudomonas silesiensis</name>
    <dbReference type="NCBI Taxonomy" id="1853130"/>
    <lineage>
        <taxon>Bacteria</taxon>
        <taxon>Pseudomonadati</taxon>
        <taxon>Pseudomonadota</taxon>
        <taxon>Gammaproteobacteria</taxon>
        <taxon>Pseudomonadales</taxon>
        <taxon>Pseudomonadaceae</taxon>
        <taxon>Pseudomonas</taxon>
    </lineage>
</organism>
<dbReference type="EMBL" id="CP014870">
    <property type="protein sequence ID" value="ANJ56460.1"/>
    <property type="molecule type" value="Genomic_DNA"/>
</dbReference>
<dbReference type="Proteomes" id="UP000078354">
    <property type="component" value="Chromosome"/>
</dbReference>
<sequence length="489" mass="55399">MNNAISEFYFKRPENRLQDIDHLTDYMERLVHGTLRSHGYSSSAPHWYYPPPTHSELDNVCAEAFAVLKKLEADEKFQQYLQGRSKGISRPGGTDWIWHDIIVPLFSSPKVAAALPVLTVSNIKLLLDDVPVYWQHDIEVLLGVHRIIGDGIRSNGTIRLDRVLKYYLITPSSPQTAVQWTAVLDSLKERRAARVLGHDGQLSDLDLIMDEQDDKRILDIIYNTQAEHNDSLINYLAMPFFTIELQRQIANTPTVVLERLVNTENSLALGRRLVKALDWYGSKAGETCPQPVLAKLVWRALWLSVAAPPTHPECLYSNFDLVRFTGQKVNYSFIRNDIVKDLKDRLGVFAPVVHLVMRVIEANTSSELWVRGIPDDLTYAGSSRWVHFRSGFILAEAIAPGSSKHMNFEQLLNLLAEYSHEASPERQALIAASRQAPAVQWAVGIGVQAIKHQGYSAEEIERAIEVLEEHERDPELNAEMLRAVPHYES</sequence>
<accession>A0A191YUB1</accession>
<keyword evidence="2" id="KW-1185">Reference proteome</keyword>
<dbReference type="AlphaFoldDB" id="A0A191YUB1"/>